<feature type="compositionally biased region" description="Basic and acidic residues" evidence="1">
    <location>
        <begin position="1"/>
        <end position="13"/>
    </location>
</feature>
<accession>A0A9E7FPL8</accession>
<reference evidence="2" key="1">
    <citation type="submission" date="2022-05" db="EMBL/GenBank/DDBJ databases">
        <title>The Musa troglodytarum L. genome provides insights into the mechanism of non-climacteric behaviour and enrichment of carotenoids.</title>
        <authorList>
            <person name="Wang J."/>
        </authorList>
    </citation>
    <scope>NUCLEOTIDE SEQUENCE</scope>
    <source>
        <tissue evidence="2">Leaf</tissue>
    </source>
</reference>
<evidence type="ECO:0000256" key="1">
    <source>
        <dbReference type="SAM" id="MobiDB-lite"/>
    </source>
</evidence>
<dbReference type="OrthoDB" id="10637502at2759"/>
<proteinExistence type="predicted"/>
<sequence length="166" mass="18243">MEVFSHKTTESRAKGPTRSLQASQVGGLGLRGSPSYHGWDFLGWSASGRAVAGEPSININDRADCMSLSGSGGPPQRPSRSPFLFRRLSRPSARRRGLVCDLPLINATTASPPRRYHVAATSSDPFAVSTCASPRRSMILVRTKFVERKHKVDGEKEKKIQFSRFQ</sequence>
<keyword evidence="3" id="KW-1185">Reference proteome</keyword>
<dbReference type="AlphaFoldDB" id="A0A9E7FPL8"/>
<feature type="region of interest" description="Disordered" evidence="1">
    <location>
        <begin position="1"/>
        <end position="26"/>
    </location>
</feature>
<name>A0A9E7FPL8_9LILI</name>
<gene>
    <name evidence="2" type="ORF">MUK42_18902</name>
</gene>
<dbReference type="EMBL" id="CP097506">
    <property type="protein sequence ID" value="URD98741.1"/>
    <property type="molecule type" value="Genomic_DNA"/>
</dbReference>
<protein>
    <submittedName>
        <fullName evidence="2">Uncharacterized protein</fullName>
    </submittedName>
</protein>
<organism evidence="2 3">
    <name type="scientific">Musa troglodytarum</name>
    <name type="common">fe'i banana</name>
    <dbReference type="NCBI Taxonomy" id="320322"/>
    <lineage>
        <taxon>Eukaryota</taxon>
        <taxon>Viridiplantae</taxon>
        <taxon>Streptophyta</taxon>
        <taxon>Embryophyta</taxon>
        <taxon>Tracheophyta</taxon>
        <taxon>Spermatophyta</taxon>
        <taxon>Magnoliopsida</taxon>
        <taxon>Liliopsida</taxon>
        <taxon>Zingiberales</taxon>
        <taxon>Musaceae</taxon>
        <taxon>Musa</taxon>
    </lineage>
</organism>
<evidence type="ECO:0000313" key="2">
    <source>
        <dbReference type="EMBL" id="URD98741.1"/>
    </source>
</evidence>
<evidence type="ECO:0000313" key="3">
    <source>
        <dbReference type="Proteomes" id="UP001055439"/>
    </source>
</evidence>
<feature type="region of interest" description="Disordered" evidence="1">
    <location>
        <begin position="66"/>
        <end position="87"/>
    </location>
</feature>
<dbReference type="Proteomes" id="UP001055439">
    <property type="component" value="Chromosome 4"/>
</dbReference>